<reference evidence="2" key="1">
    <citation type="submission" date="2020-06" db="EMBL/GenBank/DDBJ databases">
        <title>A chromosome-scale genome assembly of Talaromyces rugulosus W13939.</title>
        <authorList>
            <person name="Wang B."/>
            <person name="Guo L."/>
            <person name="Ye K."/>
            <person name="Wang L."/>
        </authorList>
    </citation>
    <scope>NUCLEOTIDE SEQUENCE [LARGE SCALE GENOMIC DNA]</scope>
    <source>
        <strain evidence="2">W13939</strain>
    </source>
</reference>
<dbReference type="InterPro" id="IPR011009">
    <property type="entry name" value="Kinase-like_dom_sf"/>
</dbReference>
<organism evidence="1 2">
    <name type="scientific">Talaromyces rugulosus</name>
    <name type="common">Penicillium rugulosum</name>
    <dbReference type="NCBI Taxonomy" id="121627"/>
    <lineage>
        <taxon>Eukaryota</taxon>
        <taxon>Fungi</taxon>
        <taxon>Dikarya</taxon>
        <taxon>Ascomycota</taxon>
        <taxon>Pezizomycotina</taxon>
        <taxon>Eurotiomycetes</taxon>
        <taxon>Eurotiomycetidae</taxon>
        <taxon>Eurotiales</taxon>
        <taxon>Trichocomaceae</taxon>
        <taxon>Talaromyces</taxon>
        <taxon>Talaromyces sect. Islandici</taxon>
    </lineage>
</organism>
<dbReference type="RefSeq" id="XP_035347826.1">
    <property type="nucleotide sequence ID" value="XM_035491933.1"/>
</dbReference>
<gene>
    <name evidence="1" type="ORF">TRUGW13939_08804</name>
</gene>
<proteinExistence type="predicted"/>
<dbReference type="KEGG" id="trg:TRUGW13939_08804"/>
<dbReference type="AlphaFoldDB" id="A0A7H8R5L4"/>
<keyword evidence="2" id="KW-1185">Reference proteome</keyword>
<dbReference type="EMBL" id="CP055902">
    <property type="protein sequence ID" value="QKX61652.1"/>
    <property type="molecule type" value="Genomic_DNA"/>
</dbReference>
<protein>
    <submittedName>
        <fullName evidence="1">Uncharacterized protein</fullName>
    </submittedName>
</protein>
<dbReference type="SUPFAM" id="SSF56112">
    <property type="entry name" value="Protein kinase-like (PK-like)"/>
    <property type="match status" value="1"/>
</dbReference>
<dbReference type="Proteomes" id="UP000509510">
    <property type="component" value="Chromosome V"/>
</dbReference>
<dbReference type="GeneID" id="55996292"/>
<accession>A0A7H8R5L4</accession>
<name>A0A7H8R5L4_TALRU</name>
<evidence type="ECO:0000313" key="1">
    <source>
        <dbReference type="EMBL" id="QKX61652.1"/>
    </source>
</evidence>
<sequence length="278" mass="32341">MASDTQIASRIMDPDRMHLHLREGTPWSEHRQRYDIELNQWVTVAQDDALDVVDIRKLAASHNDIEIQNIIHTKLHHANILRYSGVFREKTAYYLISEHVEIRVEDIRTTIHLVDEKQLAAIALQVRACYCRFVEPIMNITGPQWDRFSLVTAPGIGKSRLFHHWGDMGWRLNPESCVPVDSDVMTPDIRRLGHVMTQLMNPVQPEAGVWVPSGNWSQNAERFVSRLMESADLPASLIQDPFLETTRREELAWIVPITLRMTWTPYRITEWHGHETPW</sequence>
<evidence type="ECO:0000313" key="2">
    <source>
        <dbReference type="Proteomes" id="UP000509510"/>
    </source>
</evidence>
<dbReference type="Gene3D" id="3.30.200.20">
    <property type="entry name" value="Phosphorylase Kinase, domain 1"/>
    <property type="match status" value="1"/>
</dbReference>